<proteinExistence type="predicted"/>
<dbReference type="Pfam" id="PF08572">
    <property type="entry name" value="PRP3"/>
    <property type="match status" value="1"/>
</dbReference>
<reference evidence="12" key="1">
    <citation type="journal article" date="2023" name="G3 (Bethesda)">
        <title>Whole genome assembly and annotation of the endangered Caribbean coral Acropora cervicornis.</title>
        <authorList>
            <person name="Selwyn J.D."/>
            <person name="Vollmer S.V."/>
        </authorList>
    </citation>
    <scope>NUCLEOTIDE SEQUENCE</scope>
    <source>
        <strain evidence="12">K2</strain>
    </source>
</reference>
<evidence type="ECO:0000313" key="13">
    <source>
        <dbReference type="Proteomes" id="UP001249851"/>
    </source>
</evidence>
<dbReference type="Gene3D" id="1.20.1390.10">
    <property type="entry name" value="PWI domain"/>
    <property type="match status" value="1"/>
</dbReference>
<dbReference type="Proteomes" id="UP001249851">
    <property type="component" value="Unassembled WGS sequence"/>
</dbReference>
<evidence type="ECO:0000256" key="5">
    <source>
        <dbReference type="ARBA" id="ARBA00023187"/>
    </source>
</evidence>
<dbReference type="PANTHER" id="PTHR14212:SF0">
    <property type="entry name" value="U4_U6 SMALL NUCLEAR RIBONUCLEOPROTEIN PRP3"/>
    <property type="match status" value="1"/>
</dbReference>
<keyword evidence="13" id="KW-1185">Reference proteome</keyword>
<feature type="coiled-coil region" evidence="9">
    <location>
        <begin position="149"/>
        <end position="217"/>
    </location>
</feature>
<keyword evidence="6" id="KW-0539">Nucleus</keyword>
<protein>
    <recommendedName>
        <fullName evidence="2">U4/U6 small nuclear ribonucleoprotein Prp3</fullName>
    </recommendedName>
    <alternativeName>
        <fullName evidence="7">Pre-mRNA-splicing factor 3</fullName>
    </alternativeName>
</protein>
<evidence type="ECO:0000256" key="1">
    <source>
        <dbReference type="ARBA" id="ARBA00004123"/>
    </source>
</evidence>
<evidence type="ECO:0000256" key="4">
    <source>
        <dbReference type="ARBA" id="ARBA00022664"/>
    </source>
</evidence>
<evidence type="ECO:0000313" key="12">
    <source>
        <dbReference type="EMBL" id="KAK2566191.1"/>
    </source>
</evidence>
<evidence type="ECO:0000256" key="7">
    <source>
        <dbReference type="ARBA" id="ARBA00032955"/>
    </source>
</evidence>
<dbReference type="Pfam" id="PF01480">
    <property type="entry name" value="PWI"/>
    <property type="match status" value="1"/>
</dbReference>
<dbReference type="InterPro" id="IPR002483">
    <property type="entry name" value="PWI_dom"/>
</dbReference>
<gene>
    <name evidence="12" type="ORF">P5673_009651</name>
</gene>
<name>A0AAD9V9G1_ACRCE</name>
<dbReference type="CDD" id="cd24162">
    <property type="entry name" value="Prp3_C"/>
    <property type="match status" value="1"/>
</dbReference>
<keyword evidence="3" id="KW-0597">Phosphoprotein</keyword>
<reference evidence="12" key="2">
    <citation type="journal article" date="2023" name="Science">
        <title>Genomic signatures of disease resistance in endangered staghorn corals.</title>
        <authorList>
            <person name="Vollmer S.V."/>
            <person name="Selwyn J.D."/>
            <person name="Despard B.A."/>
            <person name="Roesel C.L."/>
        </authorList>
    </citation>
    <scope>NUCLEOTIDE SEQUENCE</scope>
    <source>
        <strain evidence="12">K2</strain>
    </source>
</reference>
<comment type="caution">
    <text evidence="12">The sequence shown here is derived from an EMBL/GenBank/DDBJ whole genome shotgun (WGS) entry which is preliminary data.</text>
</comment>
<dbReference type="AlphaFoldDB" id="A0AAD9V9G1"/>
<accession>A0AAD9V9G1</accession>
<evidence type="ECO:0000256" key="8">
    <source>
        <dbReference type="ARBA" id="ARBA00035603"/>
    </source>
</evidence>
<evidence type="ECO:0000256" key="6">
    <source>
        <dbReference type="ARBA" id="ARBA00023242"/>
    </source>
</evidence>
<dbReference type="EMBL" id="JARQWQ010000017">
    <property type="protein sequence ID" value="KAK2566191.1"/>
    <property type="molecule type" value="Genomic_DNA"/>
</dbReference>
<dbReference type="GO" id="GO:0046540">
    <property type="term" value="C:U4/U6 x U5 tri-snRNP complex"/>
    <property type="evidence" value="ECO:0007669"/>
    <property type="project" value="InterPro"/>
</dbReference>
<evidence type="ECO:0000256" key="3">
    <source>
        <dbReference type="ARBA" id="ARBA00022553"/>
    </source>
</evidence>
<evidence type="ECO:0000259" key="11">
    <source>
        <dbReference type="SMART" id="SM00311"/>
    </source>
</evidence>
<dbReference type="InterPro" id="IPR010541">
    <property type="entry name" value="Prp3_C"/>
</dbReference>
<keyword evidence="4" id="KW-0507">mRNA processing</keyword>
<feature type="compositionally biased region" description="Basic and acidic residues" evidence="10">
    <location>
        <begin position="121"/>
        <end position="130"/>
    </location>
</feature>
<dbReference type="SMART" id="SM00311">
    <property type="entry name" value="PWI"/>
    <property type="match status" value="1"/>
</dbReference>
<keyword evidence="12" id="KW-0687">Ribonucleoprotein</keyword>
<dbReference type="PANTHER" id="PTHR14212">
    <property type="entry name" value="U4/U6-ASSOCIATED RNA SPLICING FACTOR-RELATED"/>
    <property type="match status" value="1"/>
</dbReference>
<feature type="domain" description="PWI" evidence="11">
    <location>
        <begin position="6"/>
        <end position="79"/>
    </location>
</feature>
<feature type="region of interest" description="Disordered" evidence="10">
    <location>
        <begin position="100"/>
        <end position="148"/>
    </location>
</feature>
<organism evidence="12 13">
    <name type="scientific">Acropora cervicornis</name>
    <name type="common">Staghorn coral</name>
    <dbReference type="NCBI Taxonomy" id="6130"/>
    <lineage>
        <taxon>Eukaryota</taxon>
        <taxon>Metazoa</taxon>
        <taxon>Cnidaria</taxon>
        <taxon>Anthozoa</taxon>
        <taxon>Hexacorallia</taxon>
        <taxon>Scleractinia</taxon>
        <taxon>Astrocoeniina</taxon>
        <taxon>Acroporidae</taxon>
        <taxon>Acropora</taxon>
    </lineage>
</organism>
<dbReference type="GO" id="GO:0000398">
    <property type="term" value="P:mRNA splicing, via spliceosome"/>
    <property type="evidence" value="ECO:0007669"/>
    <property type="project" value="InterPro"/>
</dbReference>
<evidence type="ECO:0000256" key="2">
    <source>
        <dbReference type="ARBA" id="ARBA00016514"/>
    </source>
</evidence>
<comment type="function">
    <text evidence="8">Plays a role in pre-mRNA splicing as component of the U4/U6-U5 tri-snRNP complex that is involved in spliceosome assembly, and as component of the precatalytic spliceosome (spliceosome B complex).</text>
</comment>
<evidence type="ECO:0000256" key="10">
    <source>
        <dbReference type="SAM" id="MobiDB-lite"/>
    </source>
</evidence>
<dbReference type="InterPro" id="IPR027104">
    <property type="entry name" value="Prp3"/>
</dbReference>
<dbReference type="Pfam" id="PF06544">
    <property type="entry name" value="Prp3_C"/>
    <property type="match status" value="1"/>
</dbReference>
<dbReference type="InterPro" id="IPR013881">
    <property type="entry name" value="Pre-mRNA_splic_Prp3_dom"/>
</dbReference>
<evidence type="ECO:0000256" key="9">
    <source>
        <dbReference type="SAM" id="Coils"/>
    </source>
</evidence>
<keyword evidence="9" id="KW-0175">Coiled coil</keyword>
<comment type="subcellular location">
    <subcellularLocation>
        <location evidence="1">Nucleus</location>
    </subcellularLocation>
</comment>
<keyword evidence="5" id="KW-0508">mRNA splicing</keyword>
<sequence>MANMAVSRRELEELKSWVEETVKLRLGFSEKSVVNAALYCVTNNLDRSSSREKMTSLLDDLAPQFVTDLFEKLSEIKKSKNLVSGKSSLSRKRTLEDVFGDDNQEDRGESSHFIKSKRKQSRFDALKDDNVPLPPAMPETSDRPTPMSNRQISEMVASMKKQIEERKKQINVMKQTTIPSAQQVQVTSQPVPSLIQQQELMNEAIEKAKRAAELQAKIQAQLANKPNLFSNTNLTSAGANLIKSGLISVTAVKEDASHPRALILDQSGRTVDAAGRAIQLTSRMPTLKANIRAKKAEQFKIEKPTEDLIESKYFDARVGIKPAQRSKRGFKFHERGKFQQIAQRIRAKTQLDKLQKEIAAVAKKTGISSATKLALITPKEAQEDFVPDIEWWDGNIIPEGKYISFGQENILEHVIGVTALIEHPVQKHPAAEPKEAPALPIMLTKKERKKIRTQRRREIEKEKQEKIRLGLEPPPPPKVKISNLMRVLGNEAIQDPTKVEAHVRAQMAQRQKAHEAANAARKLTPEARREKTIRKLKEDTSLGVHVAVFRVTELRNPQRKYKVDINAQQLFLTGCAVLYKDVNLVIVEGGPKAIKKFKHLMLHRIKWEDEKESDDDEEEDSTSKKAVPCVLVWEGTNKERNFSDWKFKLCPMQATARQHLKKYGVEHYWDLALSESLLQNADG</sequence>